<dbReference type="EMBL" id="DLUG01000218">
    <property type="protein sequence ID" value="DAB35773.1"/>
    <property type="molecule type" value="Genomic_DNA"/>
</dbReference>
<evidence type="ECO:0000313" key="2">
    <source>
        <dbReference type="Proteomes" id="UP000231638"/>
    </source>
</evidence>
<organism evidence="1 2">
    <name type="scientific">Sulfurospirillum cavolei</name>
    <dbReference type="NCBI Taxonomy" id="366522"/>
    <lineage>
        <taxon>Bacteria</taxon>
        <taxon>Pseudomonadati</taxon>
        <taxon>Campylobacterota</taxon>
        <taxon>Epsilonproteobacteria</taxon>
        <taxon>Campylobacterales</taxon>
        <taxon>Sulfurospirillaceae</taxon>
        <taxon>Sulfurospirillum</taxon>
    </lineage>
</organism>
<evidence type="ECO:0000313" key="1">
    <source>
        <dbReference type="EMBL" id="DAB35773.1"/>
    </source>
</evidence>
<gene>
    <name evidence="1" type="ORF">CFH80_08400</name>
</gene>
<name>A0A2D3WGY2_9BACT</name>
<feature type="non-terminal residue" evidence="1">
    <location>
        <position position="1"/>
    </location>
</feature>
<proteinExistence type="predicted"/>
<accession>A0A2D3WGY2</accession>
<dbReference type="AlphaFoldDB" id="A0A2D3WGY2"/>
<dbReference type="Proteomes" id="UP000231638">
    <property type="component" value="Unassembled WGS sequence"/>
</dbReference>
<reference evidence="1 2" key="1">
    <citation type="journal article" date="2017" name="Front. Microbiol.">
        <title>Comparative Genomic Analysis of the Class Epsilonproteobacteria and Proposed Reclassification to Epsilonbacteraeota (phyl. nov.).</title>
        <authorList>
            <person name="Waite D.W."/>
            <person name="Vanwonterghem I."/>
            <person name="Rinke C."/>
            <person name="Parks D.H."/>
            <person name="Zhang Y."/>
            <person name="Takai K."/>
            <person name="Sievert S.M."/>
            <person name="Simon J."/>
            <person name="Campbell B.J."/>
            <person name="Hanson T.E."/>
            <person name="Woyke T."/>
            <person name="Klotz M.G."/>
            <person name="Hugenholtz P."/>
        </authorList>
    </citation>
    <scope>NUCLEOTIDE SEQUENCE [LARGE SCALE GENOMIC DNA]</scope>
    <source>
        <strain evidence="1">UBA11420</strain>
    </source>
</reference>
<comment type="caution">
    <text evidence="1">The sequence shown here is derived from an EMBL/GenBank/DDBJ whole genome shotgun (WGS) entry which is preliminary data.</text>
</comment>
<sequence>LRKIRPDRIDVGTIDRPPAYAVRGVSIERLVELTSALEGLHVNIAYRKNYDAPKRRFSEEEILELLKRRPQSTEDVAFCFDEQSLVCLNRLLAEKRLHVKNIAGVDFYKVV</sequence>
<protein>
    <submittedName>
        <fullName evidence="1">Radical SAM protein</fullName>
    </submittedName>
</protein>